<sequence>MPASQRTHRTRSVIRFISALALATGLVGGKPALALDEVHLQTDWIPSGEHAMFYGGWSKGIFAEQGIDITVTRGYGSGDTVTKLAGGAFEFGVADIGAVMAARAKTGLPVKTIHTLYTHSPHSLFVLESSGITDFKGLEGKRIGITPGNSHKLYFPKVAEKAGTDPSKIVWVNTDGASMAPLLIQKKLDAAPFYSIHQFYQNKAAQSAGEKIVVLPFEKVGFAIYAASIVASDAMIAENPDLVRRFLEGVQNSYRWARDNPEEACRLHVERIPEVAFDDCMGSLAATLTFVFNEHEQATGFGRYDDERLAFTWEAVAEAQGIDPAWDPGQAIDTSLVPTP</sequence>
<dbReference type="PANTHER" id="PTHR31528:SF3">
    <property type="entry name" value="THIAMINE BIOSYNTHESIS PROTEIN HI_0357-RELATED"/>
    <property type="match status" value="1"/>
</dbReference>
<feature type="domain" description="SsuA/THI5-like" evidence="1">
    <location>
        <begin position="49"/>
        <end position="264"/>
    </location>
</feature>
<name>A0AAP3XQI4_9PROT</name>
<evidence type="ECO:0000313" key="2">
    <source>
        <dbReference type="EMBL" id="MDF1586171.1"/>
    </source>
</evidence>
<dbReference type="Pfam" id="PF09084">
    <property type="entry name" value="NMT1"/>
    <property type="match status" value="1"/>
</dbReference>
<dbReference type="InterPro" id="IPR015168">
    <property type="entry name" value="SsuA/THI5"/>
</dbReference>
<evidence type="ECO:0000259" key="1">
    <source>
        <dbReference type="Pfam" id="PF09084"/>
    </source>
</evidence>
<dbReference type="InterPro" id="IPR027939">
    <property type="entry name" value="NMT1/THI5"/>
</dbReference>
<protein>
    <submittedName>
        <fullName evidence="2">ABC transporter substrate-binding protein</fullName>
    </submittedName>
</protein>
<evidence type="ECO:0000313" key="3">
    <source>
        <dbReference type="Proteomes" id="UP001301140"/>
    </source>
</evidence>
<dbReference type="Proteomes" id="UP001301140">
    <property type="component" value="Unassembled WGS sequence"/>
</dbReference>
<dbReference type="RefSeq" id="WP_327788587.1">
    <property type="nucleotide sequence ID" value="NZ_JARGEQ010000073.1"/>
</dbReference>
<dbReference type="PANTHER" id="PTHR31528">
    <property type="entry name" value="4-AMINO-5-HYDROXYMETHYL-2-METHYLPYRIMIDINE PHOSPHATE SYNTHASE THI11-RELATED"/>
    <property type="match status" value="1"/>
</dbReference>
<reference evidence="2 3" key="1">
    <citation type="submission" date="2023-03" db="EMBL/GenBank/DDBJ databases">
        <title>YIM 152171 draft genome.</title>
        <authorList>
            <person name="Yang Z."/>
        </authorList>
    </citation>
    <scope>NUCLEOTIDE SEQUENCE [LARGE SCALE GENOMIC DNA]</scope>
    <source>
        <strain evidence="2 3">YIM 152171</strain>
    </source>
</reference>
<dbReference type="GO" id="GO:0009228">
    <property type="term" value="P:thiamine biosynthetic process"/>
    <property type="evidence" value="ECO:0007669"/>
    <property type="project" value="InterPro"/>
</dbReference>
<organism evidence="2 3">
    <name type="scientific">Marinimicrococcus flavescens</name>
    <dbReference type="NCBI Taxonomy" id="3031815"/>
    <lineage>
        <taxon>Bacteria</taxon>
        <taxon>Pseudomonadati</taxon>
        <taxon>Pseudomonadota</taxon>
        <taxon>Alphaproteobacteria</taxon>
        <taxon>Geminicoccales</taxon>
        <taxon>Geminicoccaceae</taxon>
        <taxon>Marinimicrococcus</taxon>
    </lineage>
</organism>
<comment type="caution">
    <text evidence="2">The sequence shown here is derived from an EMBL/GenBank/DDBJ whole genome shotgun (WGS) entry which is preliminary data.</text>
</comment>
<dbReference type="Gene3D" id="3.40.190.10">
    <property type="entry name" value="Periplasmic binding protein-like II"/>
    <property type="match status" value="2"/>
</dbReference>
<keyword evidence="3" id="KW-1185">Reference proteome</keyword>
<accession>A0AAP3XQI4</accession>
<gene>
    <name evidence="2" type="ORF">PZ740_07215</name>
</gene>
<dbReference type="AlphaFoldDB" id="A0AAP3XQI4"/>
<dbReference type="SUPFAM" id="SSF53850">
    <property type="entry name" value="Periplasmic binding protein-like II"/>
    <property type="match status" value="1"/>
</dbReference>
<proteinExistence type="predicted"/>
<dbReference type="EMBL" id="JARGEQ010000073">
    <property type="protein sequence ID" value="MDF1586171.1"/>
    <property type="molecule type" value="Genomic_DNA"/>
</dbReference>